<keyword evidence="3" id="KW-1003">Cell membrane</keyword>
<sequence>MSAEKTEQPTAKKLRDARRQGQVVKSKEIVSSALILSLVALLMGFSDYYLEHLGKLLLLPAEYIDLPFRQALETILENLLQELLYLLAPVLLVAALVVVLSHVGQYGFLLSLDSVKPDLKKINPVEGAKKIFSIRSLVEFLKSTLKVALLSLLVWLTLQGNLASLLRIPACGLDCVAPVSGLMLRQLMLVCAVGFLAIAVADYAFERHQHYKQLRMSKDEVKREYKEMEGSPEIKSKRRQFHQELQSSNLRADVRRSSVIVANPTHVAIGIRYRRGETPLPLVTLKHTDALALRVRRIAEEEGIPVLQRVPLARALLRDGNVDQYIPADLIQATAEVLRWLESQQTDTP</sequence>
<accession>A0A069PZP8</accession>
<dbReference type="EMBL" id="QORE01000064">
    <property type="protein sequence ID" value="RCI76189.1"/>
    <property type="molecule type" value="Genomic_DNA"/>
</dbReference>
<evidence type="ECO:0000256" key="4">
    <source>
        <dbReference type="ARBA" id="ARBA00022692"/>
    </source>
</evidence>
<dbReference type="AlphaFoldDB" id="A0A069PZP8"/>
<dbReference type="SUPFAM" id="SSF160544">
    <property type="entry name" value="EscU C-terminal domain-like"/>
    <property type="match status" value="1"/>
</dbReference>
<comment type="similarity">
    <text evidence="2">Belongs to the type III secretion exporter family.</text>
</comment>
<comment type="subcellular location">
    <subcellularLocation>
        <location evidence="1">Cell membrane</location>
        <topology evidence="1">Multi-pass membrane protein</topology>
    </subcellularLocation>
</comment>
<comment type="caution">
    <text evidence="8">The sequence shown here is derived from an EMBL/GenBank/DDBJ whole genome shotgun (WGS) entry which is preliminary data.</text>
</comment>
<dbReference type="GO" id="GO:0005886">
    <property type="term" value="C:plasma membrane"/>
    <property type="evidence" value="ECO:0007669"/>
    <property type="project" value="UniProtKB-SubCell"/>
</dbReference>
<evidence type="ECO:0000313" key="8">
    <source>
        <dbReference type="EMBL" id="RCI76189.1"/>
    </source>
</evidence>
<dbReference type="Proteomes" id="UP000253594">
    <property type="component" value="Unassembled WGS sequence"/>
</dbReference>
<dbReference type="eggNOG" id="COG4792">
    <property type="taxonomic scope" value="Bacteria"/>
</dbReference>
<protein>
    <submittedName>
        <fullName evidence="8">EscU/YscU/HrcU family type III secretion system export apparatus switch protein</fullName>
    </submittedName>
</protein>
<dbReference type="GO" id="GO:0009306">
    <property type="term" value="P:protein secretion"/>
    <property type="evidence" value="ECO:0007669"/>
    <property type="project" value="InterPro"/>
</dbReference>
<name>A0A069PZP8_PSEAI</name>
<dbReference type="PANTHER" id="PTHR30531:SF14">
    <property type="entry name" value="SURFACE PRESENTATION OF ANTIGENS PROTEIN SPAS"/>
    <property type="match status" value="1"/>
</dbReference>
<keyword evidence="5" id="KW-1133">Transmembrane helix</keyword>
<evidence type="ECO:0000256" key="1">
    <source>
        <dbReference type="ARBA" id="ARBA00004651"/>
    </source>
</evidence>
<keyword evidence="7" id="KW-0472">Membrane</keyword>
<evidence type="ECO:0000313" key="9">
    <source>
        <dbReference type="Proteomes" id="UP000253594"/>
    </source>
</evidence>
<evidence type="ECO:0000256" key="5">
    <source>
        <dbReference type="ARBA" id="ARBA00022989"/>
    </source>
</evidence>
<keyword evidence="6" id="KW-0843">Virulence</keyword>
<dbReference type="RefSeq" id="WP_003144783.1">
    <property type="nucleotide sequence ID" value="NZ_AP017302.1"/>
</dbReference>
<reference evidence="8 9" key="1">
    <citation type="submission" date="2018-07" db="EMBL/GenBank/DDBJ databases">
        <title>Mechanisms of high-level aminoglycoside resistance among Gram-negative pathogens in Brazil.</title>
        <authorList>
            <person name="Ballaben A.S."/>
            <person name="Darini A.L.C."/>
            <person name="Doi Y."/>
        </authorList>
    </citation>
    <scope>NUCLEOTIDE SEQUENCE [LARGE SCALE GENOMIC DNA]</scope>
    <source>
        <strain evidence="8 9">B2-305</strain>
    </source>
</reference>
<organism evidence="8 9">
    <name type="scientific">Pseudomonas aeruginosa</name>
    <dbReference type="NCBI Taxonomy" id="287"/>
    <lineage>
        <taxon>Bacteria</taxon>
        <taxon>Pseudomonadati</taxon>
        <taxon>Pseudomonadota</taxon>
        <taxon>Gammaproteobacteria</taxon>
        <taxon>Pseudomonadales</taxon>
        <taxon>Pseudomonadaceae</taxon>
        <taxon>Pseudomonas</taxon>
    </lineage>
</organism>
<evidence type="ECO:0000256" key="3">
    <source>
        <dbReference type="ARBA" id="ARBA00022475"/>
    </source>
</evidence>
<dbReference type="Gene3D" id="3.40.1690.10">
    <property type="entry name" value="secretion proteins EscU"/>
    <property type="match status" value="1"/>
</dbReference>
<evidence type="ECO:0000256" key="7">
    <source>
        <dbReference type="ARBA" id="ARBA00023136"/>
    </source>
</evidence>
<dbReference type="InterPro" id="IPR006307">
    <property type="entry name" value="BsaZ-like"/>
</dbReference>
<dbReference type="InterPro" id="IPR029025">
    <property type="entry name" value="T3SS_substrate_exporter_C"/>
</dbReference>
<proteinExistence type="inferred from homology"/>
<dbReference type="Pfam" id="PF01312">
    <property type="entry name" value="Bac_export_2"/>
    <property type="match status" value="1"/>
</dbReference>
<dbReference type="PRINTS" id="PR00950">
    <property type="entry name" value="TYPE3IMSPROT"/>
</dbReference>
<dbReference type="PANTHER" id="PTHR30531">
    <property type="entry name" value="FLAGELLAR BIOSYNTHETIC PROTEIN FLHB"/>
    <property type="match status" value="1"/>
</dbReference>
<keyword evidence="4" id="KW-0812">Transmembrane</keyword>
<evidence type="ECO:0000256" key="2">
    <source>
        <dbReference type="ARBA" id="ARBA00010690"/>
    </source>
</evidence>
<dbReference type="InterPro" id="IPR006135">
    <property type="entry name" value="T3SS_substrate_exporter"/>
</dbReference>
<dbReference type="NCBIfam" id="TIGR01404">
    <property type="entry name" value="FlhB_rel_III"/>
    <property type="match status" value="1"/>
</dbReference>
<evidence type="ECO:0000256" key="6">
    <source>
        <dbReference type="ARBA" id="ARBA00023026"/>
    </source>
</evidence>
<gene>
    <name evidence="8" type="ORF">DT376_03695</name>
</gene>